<evidence type="ECO:0000313" key="1">
    <source>
        <dbReference type="EMBL" id="RKP52800.1"/>
    </source>
</evidence>
<proteinExistence type="predicted"/>
<gene>
    <name evidence="1" type="ORF">D7S89_01360</name>
</gene>
<accession>A0A494XQ85</accession>
<dbReference type="EMBL" id="RBZV01000001">
    <property type="protein sequence ID" value="RKP52800.1"/>
    <property type="molecule type" value="Genomic_DNA"/>
</dbReference>
<evidence type="ECO:0000313" key="2">
    <source>
        <dbReference type="Proteomes" id="UP000280434"/>
    </source>
</evidence>
<reference evidence="1 2" key="1">
    <citation type="submission" date="2018-10" db="EMBL/GenBank/DDBJ databases">
        <title>Paraburkholderia sp. 7MK8-2, isolated from soil.</title>
        <authorList>
            <person name="Gao Z.-H."/>
            <person name="Qiu L.-H."/>
        </authorList>
    </citation>
    <scope>NUCLEOTIDE SEQUENCE [LARGE SCALE GENOMIC DNA]</scope>
    <source>
        <strain evidence="1 2">7MK8-2</strain>
    </source>
</reference>
<name>A0A494XQ85_9BURK</name>
<organism evidence="1 2">
    <name type="scientific">Trinickia fusca</name>
    <dbReference type="NCBI Taxonomy" id="2419777"/>
    <lineage>
        <taxon>Bacteria</taxon>
        <taxon>Pseudomonadati</taxon>
        <taxon>Pseudomonadota</taxon>
        <taxon>Betaproteobacteria</taxon>
        <taxon>Burkholderiales</taxon>
        <taxon>Burkholderiaceae</taxon>
        <taxon>Trinickia</taxon>
    </lineage>
</organism>
<dbReference type="OrthoDB" id="8592375at2"/>
<sequence>MWSTTCPFDSTPSHTQFLRHHARRLLRAVHGDMTRALPVLRRIVAAGVIPAHSLTALYAARTEVRLKHVFSMLATELGYADWHTCKNDIDGRDPAVLDAYRFEAAPPGDFTLNWFPDEPTARAWQAQHGGYVVRYGRQAVALLRA</sequence>
<keyword evidence="2" id="KW-1185">Reference proteome</keyword>
<comment type="caution">
    <text evidence="1">The sequence shown here is derived from an EMBL/GenBank/DDBJ whole genome shotgun (WGS) entry which is preliminary data.</text>
</comment>
<dbReference type="RefSeq" id="WP_121275974.1">
    <property type="nucleotide sequence ID" value="NZ_RBZV01000001.1"/>
</dbReference>
<dbReference type="Proteomes" id="UP000280434">
    <property type="component" value="Unassembled WGS sequence"/>
</dbReference>
<dbReference type="AlphaFoldDB" id="A0A494XQ85"/>
<protein>
    <submittedName>
        <fullName evidence="1">Uncharacterized protein</fullName>
    </submittedName>
</protein>